<gene>
    <name evidence="2" type="ORF">DPMN_166648</name>
</gene>
<accession>A0A9D4EZD2</accession>
<dbReference type="GO" id="GO:0042813">
    <property type="term" value="F:Wnt receptor activity"/>
    <property type="evidence" value="ECO:0007669"/>
    <property type="project" value="TreeGrafter"/>
</dbReference>
<dbReference type="GO" id="GO:0005886">
    <property type="term" value="C:plasma membrane"/>
    <property type="evidence" value="ECO:0007669"/>
    <property type="project" value="TreeGrafter"/>
</dbReference>
<dbReference type="PANTHER" id="PTHR46513">
    <property type="entry name" value="VITELLOGENIN RECEPTOR-LIKE PROTEIN-RELATED-RELATED"/>
    <property type="match status" value="1"/>
</dbReference>
<dbReference type="Gene3D" id="2.120.10.30">
    <property type="entry name" value="TolB, C-terminal domain"/>
    <property type="match status" value="1"/>
</dbReference>
<sequence length="253" mass="28229">MPKFTIVIALEVDPLARLMFFADQRRGINAVSLNTMKIVHVITNITYPIDIELDLIKRKLYWCDNTNKIEVADYDGSNRRTILSSSYCSQGIALDAIRNVIYWPNGYAGSIEKVNFDGSNRQNITLANVNYILGMAVDGNMIYYAIYNGRSVWAIPVSGGYPHQIGKDEFGTFYEIKKNKKDYNNTDASNGCLHNNGGCDHICVPLSNEKKRTCFCTDGYNSSSNGSSCIGYPLKVRLAGANKHKRRTSGGNH</sequence>
<dbReference type="PROSITE" id="PS51120">
    <property type="entry name" value="LDLRB"/>
    <property type="match status" value="2"/>
</dbReference>
<dbReference type="InterPro" id="IPR011042">
    <property type="entry name" value="6-blade_b-propeller_TolB-like"/>
</dbReference>
<reference evidence="2" key="2">
    <citation type="submission" date="2020-11" db="EMBL/GenBank/DDBJ databases">
        <authorList>
            <person name="McCartney M.A."/>
            <person name="Auch B."/>
            <person name="Kono T."/>
            <person name="Mallez S."/>
            <person name="Becker A."/>
            <person name="Gohl D.M."/>
            <person name="Silverstein K.A.T."/>
            <person name="Koren S."/>
            <person name="Bechman K.B."/>
            <person name="Herman A."/>
            <person name="Abrahante J.E."/>
            <person name="Garbe J."/>
        </authorList>
    </citation>
    <scope>NUCLEOTIDE SEQUENCE</scope>
    <source>
        <strain evidence="2">Duluth1</strain>
        <tissue evidence="2">Whole animal</tissue>
    </source>
</reference>
<proteinExistence type="predicted"/>
<feature type="repeat" description="LDL-receptor class B" evidence="1">
    <location>
        <begin position="58"/>
        <end position="98"/>
    </location>
</feature>
<evidence type="ECO:0000313" key="3">
    <source>
        <dbReference type="Proteomes" id="UP000828390"/>
    </source>
</evidence>
<dbReference type="GO" id="GO:0017147">
    <property type="term" value="F:Wnt-protein binding"/>
    <property type="evidence" value="ECO:0007669"/>
    <property type="project" value="TreeGrafter"/>
</dbReference>
<evidence type="ECO:0000256" key="1">
    <source>
        <dbReference type="PROSITE-ProRule" id="PRU00461"/>
    </source>
</evidence>
<dbReference type="SUPFAM" id="SSF57196">
    <property type="entry name" value="EGF/Laminin"/>
    <property type="match status" value="1"/>
</dbReference>
<dbReference type="SUPFAM" id="SSF63825">
    <property type="entry name" value="YWTD domain"/>
    <property type="match status" value="1"/>
</dbReference>
<reference evidence="2" key="1">
    <citation type="journal article" date="2019" name="bioRxiv">
        <title>The Genome of the Zebra Mussel, Dreissena polymorpha: A Resource for Invasive Species Research.</title>
        <authorList>
            <person name="McCartney M.A."/>
            <person name="Auch B."/>
            <person name="Kono T."/>
            <person name="Mallez S."/>
            <person name="Zhang Y."/>
            <person name="Obille A."/>
            <person name="Becker A."/>
            <person name="Abrahante J.E."/>
            <person name="Garbe J."/>
            <person name="Badalamenti J.P."/>
            <person name="Herman A."/>
            <person name="Mangelson H."/>
            <person name="Liachko I."/>
            <person name="Sullivan S."/>
            <person name="Sone E.D."/>
            <person name="Koren S."/>
            <person name="Silverstein K.A.T."/>
            <person name="Beckman K.B."/>
            <person name="Gohl D.M."/>
        </authorList>
    </citation>
    <scope>NUCLEOTIDE SEQUENCE</scope>
    <source>
        <strain evidence="2">Duluth1</strain>
        <tissue evidence="2">Whole animal</tissue>
    </source>
</reference>
<dbReference type="InterPro" id="IPR000033">
    <property type="entry name" value="LDLR_classB_rpt"/>
</dbReference>
<evidence type="ECO:0000313" key="2">
    <source>
        <dbReference type="EMBL" id="KAH3788504.1"/>
    </source>
</evidence>
<keyword evidence="3" id="KW-1185">Reference proteome</keyword>
<dbReference type="EMBL" id="JAIWYP010000008">
    <property type="protein sequence ID" value="KAH3788504.1"/>
    <property type="molecule type" value="Genomic_DNA"/>
</dbReference>
<protein>
    <submittedName>
        <fullName evidence="2">Uncharacterized protein</fullName>
    </submittedName>
</protein>
<dbReference type="Proteomes" id="UP000828390">
    <property type="component" value="Unassembled WGS sequence"/>
</dbReference>
<dbReference type="AlphaFoldDB" id="A0A9D4EZD2"/>
<comment type="caution">
    <text evidence="2">The sequence shown here is derived from an EMBL/GenBank/DDBJ whole genome shotgun (WGS) entry which is preliminary data.</text>
</comment>
<feature type="repeat" description="LDL-receptor class B" evidence="1">
    <location>
        <begin position="99"/>
        <end position="141"/>
    </location>
</feature>
<dbReference type="PANTHER" id="PTHR46513:SF13">
    <property type="entry name" value="EGF-LIKE DOMAIN-CONTAINING PROTEIN"/>
    <property type="match status" value="1"/>
</dbReference>
<organism evidence="2 3">
    <name type="scientific">Dreissena polymorpha</name>
    <name type="common">Zebra mussel</name>
    <name type="synonym">Mytilus polymorpha</name>
    <dbReference type="NCBI Taxonomy" id="45954"/>
    <lineage>
        <taxon>Eukaryota</taxon>
        <taxon>Metazoa</taxon>
        <taxon>Spiralia</taxon>
        <taxon>Lophotrochozoa</taxon>
        <taxon>Mollusca</taxon>
        <taxon>Bivalvia</taxon>
        <taxon>Autobranchia</taxon>
        <taxon>Heteroconchia</taxon>
        <taxon>Euheterodonta</taxon>
        <taxon>Imparidentia</taxon>
        <taxon>Neoheterodontei</taxon>
        <taxon>Myida</taxon>
        <taxon>Dreissenoidea</taxon>
        <taxon>Dreissenidae</taxon>
        <taxon>Dreissena</taxon>
    </lineage>
</organism>
<name>A0A9D4EZD2_DREPO</name>
<dbReference type="Pfam" id="PF14670">
    <property type="entry name" value="FXa_inhibition"/>
    <property type="match status" value="1"/>
</dbReference>
<dbReference type="InterPro" id="IPR050778">
    <property type="entry name" value="Cueball_EGF_LRP_Nidogen"/>
</dbReference>
<dbReference type="SMART" id="SM00135">
    <property type="entry name" value="LY"/>
    <property type="match status" value="2"/>
</dbReference>
<dbReference type="GO" id="GO:0060070">
    <property type="term" value="P:canonical Wnt signaling pathway"/>
    <property type="evidence" value="ECO:0007669"/>
    <property type="project" value="TreeGrafter"/>
</dbReference>